<accession>A0ABQ0CXK1</accession>
<organism evidence="1 2">
    <name type="scientific">Epichloe bromicola</name>
    <dbReference type="NCBI Taxonomy" id="79588"/>
    <lineage>
        <taxon>Eukaryota</taxon>
        <taxon>Fungi</taxon>
        <taxon>Dikarya</taxon>
        <taxon>Ascomycota</taxon>
        <taxon>Pezizomycotina</taxon>
        <taxon>Sordariomycetes</taxon>
        <taxon>Hypocreomycetidae</taxon>
        <taxon>Hypocreales</taxon>
        <taxon>Clavicipitaceae</taxon>
        <taxon>Epichloe</taxon>
    </lineage>
</organism>
<evidence type="ECO:0000313" key="2">
    <source>
        <dbReference type="Proteomes" id="UP001562357"/>
    </source>
</evidence>
<dbReference type="PANTHER" id="PTHR47843">
    <property type="entry name" value="BTB DOMAIN-CONTAINING PROTEIN-RELATED"/>
    <property type="match status" value="1"/>
</dbReference>
<dbReference type="EMBL" id="BAAFGZ010000368">
    <property type="protein sequence ID" value="GAB0138169.1"/>
    <property type="molecule type" value="Genomic_DNA"/>
</dbReference>
<gene>
    <name evidence="1" type="primary">g6413</name>
    <name evidence="1" type="ORF">EsDP_00006413</name>
</gene>
<dbReference type="InterPro" id="IPR011333">
    <property type="entry name" value="SKP1/BTB/POZ_sf"/>
</dbReference>
<dbReference type="Gene3D" id="3.30.710.10">
    <property type="entry name" value="Potassium Channel Kv1.1, Chain A"/>
    <property type="match status" value="1"/>
</dbReference>
<proteinExistence type="predicted"/>
<keyword evidence="2" id="KW-1185">Reference proteome</keyword>
<name>A0ABQ0CXK1_9HYPO</name>
<evidence type="ECO:0000313" key="1">
    <source>
        <dbReference type="EMBL" id="GAB0138169.1"/>
    </source>
</evidence>
<dbReference type="Proteomes" id="UP001562357">
    <property type="component" value="Unassembled WGS sequence"/>
</dbReference>
<sequence>MMNGRDTNGRFAEATQGYAVLADVDANTMVIFAEFLYKGDYDLPHPIEPDCEVIAASPNSKSKSSKRQRLLSRGLQRKWKQPVDKYWITFTEDVAYGYIPNSPAAPILNEKMGIDYSDFFISHAKVFIFADCYGVEDLMNLSMRKLHQALCGFRPSPERISDILALVRFCYDNPAPEKLKEILASYLACYTESVFLVSGFKELLRKKGDFAADLACAMASRLPRTSLKDCRKSQSVCTLHIFFDDPFSRRQYQARAM</sequence>
<reference evidence="2" key="1">
    <citation type="submission" date="2024-06" db="EMBL/GenBank/DDBJ databases">
        <title>Draft Genome Sequences of Epichloe bromicola Strains Isolated from Elymus ciliaris.</title>
        <authorList>
            <consortium name="Epichloe bromicola genome sequencing consortium"/>
            <person name="Miura A."/>
            <person name="Imano S."/>
            <person name="Ashida A."/>
            <person name="Sato I."/>
            <person name="Chiba S."/>
            <person name="Tanaka A."/>
            <person name="Camagna M."/>
            <person name="Takemoto D."/>
        </authorList>
    </citation>
    <scope>NUCLEOTIDE SEQUENCE [LARGE SCALE GENOMIC DNA]</scope>
    <source>
        <strain evidence="2">DP</strain>
    </source>
</reference>
<protein>
    <submittedName>
        <fullName evidence="1">Uncharacterized protein</fullName>
    </submittedName>
</protein>
<comment type="caution">
    <text evidence="1">The sequence shown here is derived from an EMBL/GenBank/DDBJ whole genome shotgun (WGS) entry which is preliminary data.</text>
</comment>